<dbReference type="EMBL" id="CM001220">
    <property type="protein sequence ID" value="AES90044.1"/>
    <property type="molecule type" value="Genomic_DNA"/>
</dbReference>
<reference evidence="2 4" key="2">
    <citation type="journal article" date="2014" name="BMC Genomics">
        <title>An improved genome release (version Mt4.0) for the model legume Medicago truncatula.</title>
        <authorList>
            <person name="Tang H."/>
            <person name="Krishnakumar V."/>
            <person name="Bidwell S."/>
            <person name="Rosen B."/>
            <person name="Chan A."/>
            <person name="Zhou S."/>
            <person name="Gentzbittel L."/>
            <person name="Childs K.L."/>
            <person name="Yandell M."/>
            <person name="Gundlach H."/>
            <person name="Mayer K.F."/>
            <person name="Schwartz D.C."/>
            <person name="Town C.D."/>
        </authorList>
    </citation>
    <scope>GENOME REANNOTATION</scope>
    <source>
        <strain evidence="3 4">cv. Jemalong A17</strain>
    </source>
</reference>
<gene>
    <name evidence="2" type="ordered locus">MTR_4g083520</name>
</gene>
<protein>
    <submittedName>
        <fullName evidence="2 3">Uncharacterized protein</fullName>
    </submittedName>
</protein>
<reference evidence="3" key="3">
    <citation type="submission" date="2015-04" db="UniProtKB">
        <authorList>
            <consortium name="EnsemblPlants"/>
        </authorList>
    </citation>
    <scope>IDENTIFICATION</scope>
    <source>
        <strain evidence="3">cv. Jemalong A17</strain>
    </source>
</reference>
<evidence type="ECO:0000313" key="4">
    <source>
        <dbReference type="Proteomes" id="UP000002051"/>
    </source>
</evidence>
<organism evidence="2 4">
    <name type="scientific">Medicago truncatula</name>
    <name type="common">Barrel medic</name>
    <name type="synonym">Medicago tribuloides</name>
    <dbReference type="NCBI Taxonomy" id="3880"/>
    <lineage>
        <taxon>Eukaryota</taxon>
        <taxon>Viridiplantae</taxon>
        <taxon>Streptophyta</taxon>
        <taxon>Embryophyta</taxon>
        <taxon>Tracheophyta</taxon>
        <taxon>Spermatophyta</taxon>
        <taxon>Magnoliopsida</taxon>
        <taxon>eudicotyledons</taxon>
        <taxon>Gunneridae</taxon>
        <taxon>Pentapetalae</taxon>
        <taxon>rosids</taxon>
        <taxon>fabids</taxon>
        <taxon>Fabales</taxon>
        <taxon>Fabaceae</taxon>
        <taxon>Papilionoideae</taxon>
        <taxon>50 kb inversion clade</taxon>
        <taxon>NPAAA clade</taxon>
        <taxon>Hologalegina</taxon>
        <taxon>IRL clade</taxon>
        <taxon>Trifolieae</taxon>
        <taxon>Medicago</taxon>
    </lineage>
</organism>
<dbReference type="AlphaFoldDB" id="G7JIQ4"/>
<dbReference type="PaxDb" id="3880-AES90044"/>
<evidence type="ECO:0000313" key="3">
    <source>
        <dbReference type="EnsemblPlants" id="AES90044"/>
    </source>
</evidence>
<dbReference type="Proteomes" id="UP000002051">
    <property type="component" value="Chromosome 4"/>
</dbReference>
<feature type="region of interest" description="Disordered" evidence="1">
    <location>
        <begin position="70"/>
        <end position="90"/>
    </location>
</feature>
<evidence type="ECO:0000256" key="1">
    <source>
        <dbReference type="SAM" id="MobiDB-lite"/>
    </source>
</evidence>
<dbReference type="EnsemblPlants" id="AES90044">
    <property type="protein sequence ID" value="AES90044"/>
    <property type="gene ID" value="MTR_4g083520"/>
</dbReference>
<name>G7JIQ4_MEDTR</name>
<sequence>MFLNLFECNVLRAMVDQLVPSSHAPLLFITLQSLKNEKKKKLHAGLGRPVSPYRAGLELNYSSPYLNRAFQPGPKKPVTRPSLNGPGRPF</sequence>
<reference evidence="2 4" key="1">
    <citation type="journal article" date="2011" name="Nature">
        <title>The Medicago genome provides insight into the evolution of rhizobial symbioses.</title>
        <authorList>
            <person name="Young N.D."/>
            <person name="Debelle F."/>
            <person name="Oldroyd G.E."/>
            <person name="Geurts R."/>
            <person name="Cannon S.B."/>
            <person name="Udvardi M.K."/>
            <person name="Benedito V.A."/>
            <person name="Mayer K.F."/>
            <person name="Gouzy J."/>
            <person name="Schoof H."/>
            <person name="Van de Peer Y."/>
            <person name="Proost S."/>
            <person name="Cook D.R."/>
            <person name="Meyers B.C."/>
            <person name="Spannagl M."/>
            <person name="Cheung F."/>
            <person name="De Mita S."/>
            <person name="Krishnakumar V."/>
            <person name="Gundlach H."/>
            <person name="Zhou S."/>
            <person name="Mudge J."/>
            <person name="Bharti A.K."/>
            <person name="Murray J.D."/>
            <person name="Naoumkina M.A."/>
            <person name="Rosen B."/>
            <person name="Silverstein K.A."/>
            <person name="Tang H."/>
            <person name="Rombauts S."/>
            <person name="Zhao P.X."/>
            <person name="Zhou P."/>
            <person name="Barbe V."/>
            <person name="Bardou P."/>
            <person name="Bechner M."/>
            <person name="Bellec A."/>
            <person name="Berger A."/>
            <person name="Berges H."/>
            <person name="Bidwell S."/>
            <person name="Bisseling T."/>
            <person name="Choisne N."/>
            <person name="Couloux A."/>
            <person name="Denny R."/>
            <person name="Deshpande S."/>
            <person name="Dai X."/>
            <person name="Doyle J.J."/>
            <person name="Dudez A.M."/>
            <person name="Farmer A.D."/>
            <person name="Fouteau S."/>
            <person name="Franken C."/>
            <person name="Gibelin C."/>
            <person name="Gish J."/>
            <person name="Goldstein S."/>
            <person name="Gonzalez A.J."/>
            <person name="Green P.J."/>
            <person name="Hallab A."/>
            <person name="Hartog M."/>
            <person name="Hua A."/>
            <person name="Humphray S.J."/>
            <person name="Jeong D.H."/>
            <person name="Jing Y."/>
            <person name="Jocker A."/>
            <person name="Kenton S.M."/>
            <person name="Kim D.J."/>
            <person name="Klee K."/>
            <person name="Lai H."/>
            <person name="Lang C."/>
            <person name="Lin S."/>
            <person name="Macmil S.L."/>
            <person name="Magdelenat G."/>
            <person name="Matthews L."/>
            <person name="McCorrison J."/>
            <person name="Monaghan E.L."/>
            <person name="Mun J.H."/>
            <person name="Najar F.Z."/>
            <person name="Nicholson C."/>
            <person name="Noirot C."/>
            <person name="O'Bleness M."/>
            <person name="Paule C.R."/>
            <person name="Poulain J."/>
            <person name="Prion F."/>
            <person name="Qin B."/>
            <person name="Qu C."/>
            <person name="Retzel E.F."/>
            <person name="Riddle C."/>
            <person name="Sallet E."/>
            <person name="Samain S."/>
            <person name="Samson N."/>
            <person name="Sanders I."/>
            <person name="Saurat O."/>
            <person name="Scarpelli C."/>
            <person name="Schiex T."/>
            <person name="Segurens B."/>
            <person name="Severin A.J."/>
            <person name="Sherrier D.J."/>
            <person name="Shi R."/>
            <person name="Sims S."/>
            <person name="Singer S.R."/>
            <person name="Sinharoy S."/>
            <person name="Sterck L."/>
            <person name="Viollet A."/>
            <person name="Wang B.B."/>
            <person name="Wang K."/>
            <person name="Wang M."/>
            <person name="Wang X."/>
            <person name="Warfsmann J."/>
            <person name="Weissenbach J."/>
            <person name="White D.D."/>
            <person name="White J.D."/>
            <person name="Wiley G.B."/>
            <person name="Wincker P."/>
            <person name="Xing Y."/>
            <person name="Yang L."/>
            <person name="Yao Z."/>
            <person name="Ying F."/>
            <person name="Zhai J."/>
            <person name="Zhou L."/>
            <person name="Zuber A."/>
            <person name="Denarie J."/>
            <person name="Dixon R.A."/>
            <person name="May G.D."/>
            <person name="Schwartz D.C."/>
            <person name="Rogers J."/>
            <person name="Quetier F."/>
            <person name="Town C.D."/>
            <person name="Roe B.A."/>
        </authorList>
    </citation>
    <scope>NUCLEOTIDE SEQUENCE [LARGE SCALE GENOMIC DNA]</scope>
    <source>
        <strain evidence="2">A17</strain>
        <strain evidence="3 4">cv. Jemalong A17</strain>
    </source>
</reference>
<dbReference type="HOGENOM" id="CLU_2444186_0_0_1"/>
<keyword evidence="4" id="KW-1185">Reference proteome</keyword>
<evidence type="ECO:0000313" key="2">
    <source>
        <dbReference type="EMBL" id="AES90044.1"/>
    </source>
</evidence>
<accession>G7JIQ4</accession>
<proteinExistence type="predicted"/>